<accession>A0A1G4TWS5</accession>
<dbReference type="GO" id="GO:0019277">
    <property type="term" value="P:UDP-N-acetylgalactosamine biosynthetic process"/>
    <property type="evidence" value="ECO:0007669"/>
    <property type="project" value="InterPro"/>
</dbReference>
<dbReference type="CDD" id="cd01555">
    <property type="entry name" value="UdpNAET"/>
    <property type="match status" value="1"/>
</dbReference>
<comment type="similarity">
    <text evidence="10">Belongs to the EPSP synthase family. MurA subfamily.</text>
</comment>
<dbReference type="Proteomes" id="UP000199542">
    <property type="component" value="Unassembled WGS sequence"/>
</dbReference>
<sequence length="437" mass="47394">MLIETKAESGAYQPLSQTHSERHVSKYRVHASRLEGEVLVSGAKNSVLRLLAASLLTSGKIEISNYPTMLLDAQVHLGMLEALGKHCVVDGDIAYIEEIVPPPSELVWRGRSIRNTLLILGALTARTGRGSVPLPGGCKLGERKYDLHVMLLEALGATVTETDTNLEAYAPKGLTGADIRLPIRSTGATENALLCGALARGVTTVWNPHIRPEIIDLISMLRTMGSKIKVFGQERIEIEGREGLTGVRHRVIGDNMEALTWLVGACITNGDVEIHGFPLSDLEVPLIHLKESGARVYTGQESIIVRGGNCYPVEISTGAYPGINSDMQPLFAAFGAMSRGESKIIDLRFPGRYLYAEEMGLMGLDYSIEDNLLRIRGGTRLRGAEVTARDLRAGIALTLAGLVADGETVVRDAWQIERGYDRFIEKVTSLGGDVLAE</sequence>
<gene>
    <name evidence="17" type="ORF">SAMN02927900_05644</name>
</gene>
<dbReference type="GO" id="GO:0051301">
    <property type="term" value="P:cell division"/>
    <property type="evidence" value="ECO:0007669"/>
    <property type="project" value="UniProtKB-KW"/>
</dbReference>
<evidence type="ECO:0000256" key="1">
    <source>
        <dbReference type="ARBA" id="ARBA00004496"/>
    </source>
</evidence>
<protein>
    <recommendedName>
        <fullName evidence="12">UDP-N-acetylglucosamine 1-carboxyvinyltransferase</fullName>
        <ecNumber evidence="11">2.5.1.7</ecNumber>
    </recommendedName>
    <alternativeName>
        <fullName evidence="13">Enoylpyruvate transferase</fullName>
    </alternativeName>
    <alternativeName>
        <fullName evidence="14">UDP-N-acetylglucosamine enolpyruvyl transferase</fullName>
    </alternativeName>
</protein>
<keyword evidence="9" id="KW-0961">Cell wall biogenesis/degradation</keyword>
<dbReference type="RefSeq" id="WP_092588062.1">
    <property type="nucleotide sequence ID" value="NZ_FMTM01000013.1"/>
</dbReference>
<evidence type="ECO:0000256" key="11">
    <source>
        <dbReference type="ARBA" id="ARBA00039108"/>
    </source>
</evidence>
<keyword evidence="7" id="KW-0573">Peptidoglycan synthesis</keyword>
<evidence type="ECO:0000256" key="10">
    <source>
        <dbReference type="ARBA" id="ARBA00038367"/>
    </source>
</evidence>
<evidence type="ECO:0000256" key="12">
    <source>
        <dbReference type="ARBA" id="ARBA00039754"/>
    </source>
</evidence>
<dbReference type="GO" id="GO:0009252">
    <property type="term" value="P:peptidoglycan biosynthetic process"/>
    <property type="evidence" value="ECO:0007669"/>
    <property type="project" value="UniProtKB-KW"/>
</dbReference>
<evidence type="ECO:0000256" key="8">
    <source>
        <dbReference type="ARBA" id="ARBA00023306"/>
    </source>
</evidence>
<evidence type="ECO:0000256" key="15">
    <source>
        <dbReference type="ARBA" id="ARBA00047527"/>
    </source>
</evidence>
<dbReference type="InterPro" id="IPR036968">
    <property type="entry name" value="Enolpyruvate_Tfrase_sf"/>
</dbReference>
<dbReference type="Pfam" id="PF00275">
    <property type="entry name" value="EPSP_synthase"/>
    <property type="match status" value="1"/>
</dbReference>
<dbReference type="EMBL" id="FMTM01000013">
    <property type="protein sequence ID" value="SCW85029.1"/>
    <property type="molecule type" value="Genomic_DNA"/>
</dbReference>
<dbReference type="GO" id="GO:0008360">
    <property type="term" value="P:regulation of cell shape"/>
    <property type="evidence" value="ECO:0007669"/>
    <property type="project" value="UniProtKB-KW"/>
</dbReference>
<feature type="domain" description="Enolpyruvate transferase" evidence="16">
    <location>
        <begin position="32"/>
        <end position="426"/>
    </location>
</feature>
<dbReference type="InterPro" id="IPR013792">
    <property type="entry name" value="RNA3'P_cycl/enolpyr_Trfase_a/b"/>
</dbReference>
<reference evidence="17 18" key="1">
    <citation type="submission" date="2016-10" db="EMBL/GenBank/DDBJ databases">
        <authorList>
            <person name="de Groot N.N."/>
        </authorList>
    </citation>
    <scope>NUCLEOTIDE SEQUENCE [LARGE SCALE GENOMIC DNA]</scope>
    <source>
        <strain evidence="17 18">CGMCC 1.3401</strain>
    </source>
</reference>
<dbReference type="PANTHER" id="PTHR43783">
    <property type="entry name" value="UDP-N-ACETYLGLUCOSAMINE 1-CARBOXYVINYLTRANSFERASE"/>
    <property type="match status" value="1"/>
</dbReference>
<dbReference type="InterPro" id="IPR001986">
    <property type="entry name" value="Enolpyruvate_Tfrase_dom"/>
</dbReference>
<dbReference type="Gene3D" id="3.65.10.10">
    <property type="entry name" value="Enolpyruvate transferase domain"/>
    <property type="match status" value="2"/>
</dbReference>
<evidence type="ECO:0000256" key="6">
    <source>
        <dbReference type="ARBA" id="ARBA00022960"/>
    </source>
</evidence>
<dbReference type="InterPro" id="IPR005750">
    <property type="entry name" value="UDP_GlcNAc_COvinyl_MurA"/>
</dbReference>
<name>A0A1G4TWS5_9HYPH</name>
<comment type="subcellular location">
    <subcellularLocation>
        <location evidence="1">Cytoplasm</location>
    </subcellularLocation>
</comment>
<evidence type="ECO:0000256" key="9">
    <source>
        <dbReference type="ARBA" id="ARBA00023316"/>
    </source>
</evidence>
<evidence type="ECO:0000256" key="7">
    <source>
        <dbReference type="ARBA" id="ARBA00022984"/>
    </source>
</evidence>
<evidence type="ECO:0000256" key="2">
    <source>
        <dbReference type="ARBA" id="ARBA00004752"/>
    </source>
</evidence>
<dbReference type="GO" id="GO:0005737">
    <property type="term" value="C:cytoplasm"/>
    <property type="evidence" value="ECO:0007669"/>
    <property type="project" value="UniProtKB-SubCell"/>
</dbReference>
<keyword evidence="5 17" id="KW-0808">Transferase</keyword>
<dbReference type="InterPro" id="IPR050068">
    <property type="entry name" value="MurA_subfamily"/>
</dbReference>
<keyword evidence="6" id="KW-0133">Cell shape</keyword>
<dbReference type="GO" id="GO:0008760">
    <property type="term" value="F:UDP-N-acetylglucosamine 1-carboxyvinyltransferase activity"/>
    <property type="evidence" value="ECO:0007669"/>
    <property type="project" value="UniProtKB-EC"/>
</dbReference>
<keyword evidence="4" id="KW-0132">Cell division</keyword>
<evidence type="ECO:0000256" key="14">
    <source>
        <dbReference type="ARBA" id="ARBA00042842"/>
    </source>
</evidence>
<evidence type="ECO:0000256" key="4">
    <source>
        <dbReference type="ARBA" id="ARBA00022618"/>
    </source>
</evidence>
<evidence type="ECO:0000256" key="3">
    <source>
        <dbReference type="ARBA" id="ARBA00022490"/>
    </source>
</evidence>
<dbReference type="EC" id="2.5.1.7" evidence="11"/>
<evidence type="ECO:0000259" key="16">
    <source>
        <dbReference type="Pfam" id="PF00275"/>
    </source>
</evidence>
<proteinExistence type="inferred from homology"/>
<comment type="pathway">
    <text evidence="2">Cell wall biogenesis; peptidoglycan biosynthesis.</text>
</comment>
<keyword evidence="8" id="KW-0131">Cell cycle</keyword>
<dbReference type="GO" id="GO:0071555">
    <property type="term" value="P:cell wall organization"/>
    <property type="evidence" value="ECO:0007669"/>
    <property type="project" value="UniProtKB-KW"/>
</dbReference>
<organism evidence="17 18">
    <name type="scientific">Rhizobium mongolense subsp. loessense</name>
    <dbReference type="NCBI Taxonomy" id="158890"/>
    <lineage>
        <taxon>Bacteria</taxon>
        <taxon>Pseudomonadati</taxon>
        <taxon>Pseudomonadota</taxon>
        <taxon>Alphaproteobacteria</taxon>
        <taxon>Hyphomicrobiales</taxon>
        <taxon>Rhizobiaceae</taxon>
        <taxon>Rhizobium/Agrobacterium group</taxon>
        <taxon>Rhizobium</taxon>
    </lineage>
</organism>
<comment type="catalytic activity">
    <reaction evidence="15">
        <text>phosphoenolpyruvate + UDP-N-acetyl-alpha-D-glucosamine = UDP-N-acetyl-3-O-(1-carboxyvinyl)-alpha-D-glucosamine + phosphate</text>
        <dbReference type="Rhea" id="RHEA:18681"/>
        <dbReference type="ChEBI" id="CHEBI:43474"/>
        <dbReference type="ChEBI" id="CHEBI:57705"/>
        <dbReference type="ChEBI" id="CHEBI:58702"/>
        <dbReference type="ChEBI" id="CHEBI:68483"/>
        <dbReference type="EC" id="2.5.1.7"/>
    </reaction>
</comment>
<evidence type="ECO:0000313" key="17">
    <source>
        <dbReference type="EMBL" id="SCW85029.1"/>
    </source>
</evidence>
<dbReference type="NCBIfam" id="NF006873">
    <property type="entry name" value="PRK09369.1"/>
    <property type="match status" value="1"/>
</dbReference>
<evidence type="ECO:0000313" key="18">
    <source>
        <dbReference type="Proteomes" id="UP000199542"/>
    </source>
</evidence>
<dbReference type="AlphaFoldDB" id="A0A1G4TWS5"/>
<evidence type="ECO:0000256" key="5">
    <source>
        <dbReference type="ARBA" id="ARBA00022679"/>
    </source>
</evidence>
<keyword evidence="3" id="KW-0963">Cytoplasm</keyword>
<dbReference type="SUPFAM" id="SSF55205">
    <property type="entry name" value="EPT/RTPC-like"/>
    <property type="match status" value="1"/>
</dbReference>
<dbReference type="PANTHER" id="PTHR43783:SF1">
    <property type="entry name" value="UDP-N-ACETYLGLUCOSAMINE 1-CARBOXYVINYLTRANSFERASE"/>
    <property type="match status" value="1"/>
</dbReference>
<evidence type="ECO:0000256" key="13">
    <source>
        <dbReference type="ARBA" id="ARBA00042443"/>
    </source>
</evidence>